<keyword evidence="3" id="KW-1185">Reference proteome</keyword>
<organism evidence="2 3">
    <name type="scientific">Mycena metata</name>
    <dbReference type="NCBI Taxonomy" id="1033252"/>
    <lineage>
        <taxon>Eukaryota</taxon>
        <taxon>Fungi</taxon>
        <taxon>Dikarya</taxon>
        <taxon>Basidiomycota</taxon>
        <taxon>Agaricomycotina</taxon>
        <taxon>Agaricomycetes</taxon>
        <taxon>Agaricomycetidae</taxon>
        <taxon>Agaricales</taxon>
        <taxon>Marasmiineae</taxon>
        <taxon>Mycenaceae</taxon>
        <taxon>Mycena</taxon>
    </lineage>
</organism>
<feature type="compositionally biased region" description="Basic and acidic residues" evidence="1">
    <location>
        <begin position="187"/>
        <end position="197"/>
    </location>
</feature>
<feature type="compositionally biased region" description="Gly residues" evidence="1">
    <location>
        <begin position="47"/>
        <end position="67"/>
    </location>
</feature>
<gene>
    <name evidence="2" type="ORF">B0H16DRAFT_1697193</name>
</gene>
<protein>
    <submittedName>
        <fullName evidence="2">Uncharacterized protein</fullName>
    </submittedName>
</protein>
<feature type="compositionally biased region" description="Low complexity" evidence="1">
    <location>
        <begin position="73"/>
        <end position="96"/>
    </location>
</feature>
<dbReference type="EMBL" id="JARKIB010000165">
    <property type="protein sequence ID" value="KAJ7729468.1"/>
    <property type="molecule type" value="Genomic_DNA"/>
</dbReference>
<evidence type="ECO:0000313" key="3">
    <source>
        <dbReference type="Proteomes" id="UP001215598"/>
    </source>
</evidence>
<feature type="region of interest" description="Disordered" evidence="1">
    <location>
        <begin position="1"/>
        <end position="23"/>
    </location>
</feature>
<evidence type="ECO:0000313" key="2">
    <source>
        <dbReference type="EMBL" id="KAJ7729468.1"/>
    </source>
</evidence>
<dbReference type="Proteomes" id="UP001215598">
    <property type="component" value="Unassembled WGS sequence"/>
</dbReference>
<name>A0AAD7HXF1_9AGAR</name>
<evidence type="ECO:0000256" key="1">
    <source>
        <dbReference type="SAM" id="MobiDB-lite"/>
    </source>
</evidence>
<feature type="compositionally biased region" description="Gly residues" evidence="1">
    <location>
        <begin position="199"/>
        <end position="215"/>
    </location>
</feature>
<feature type="compositionally biased region" description="Basic and acidic residues" evidence="1">
    <location>
        <begin position="8"/>
        <end position="23"/>
    </location>
</feature>
<reference evidence="2" key="1">
    <citation type="submission" date="2023-03" db="EMBL/GenBank/DDBJ databases">
        <title>Massive genome expansion in bonnet fungi (Mycena s.s.) driven by repeated elements and novel gene families across ecological guilds.</title>
        <authorList>
            <consortium name="Lawrence Berkeley National Laboratory"/>
            <person name="Harder C.B."/>
            <person name="Miyauchi S."/>
            <person name="Viragh M."/>
            <person name="Kuo A."/>
            <person name="Thoen E."/>
            <person name="Andreopoulos B."/>
            <person name="Lu D."/>
            <person name="Skrede I."/>
            <person name="Drula E."/>
            <person name="Henrissat B."/>
            <person name="Morin E."/>
            <person name="Kohler A."/>
            <person name="Barry K."/>
            <person name="LaButti K."/>
            <person name="Morin E."/>
            <person name="Salamov A."/>
            <person name="Lipzen A."/>
            <person name="Mereny Z."/>
            <person name="Hegedus B."/>
            <person name="Baldrian P."/>
            <person name="Stursova M."/>
            <person name="Weitz H."/>
            <person name="Taylor A."/>
            <person name="Grigoriev I.V."/>
            <person name="Nagy L.G."/>
            <person name="Martin F."/>
            <person name="Kauserud H."/>
        </authorList>
    </citation>
    <scope>NUCLEOTIDE SEQUENCE</scope>
    <source>
        <strain evidence="2">CBHHK182m</strain>
    </source>
</reference>
<feature type="compositionally biased region" description="Gly residues" evidence="1">
    <location>
        <begin position="97"/>
        <end position="109"/>
    </location>
</feature>
<feature type="region of interest" description="Disordered" evidence="1">
    <location>
        <begin position="47"/>
        <end position="132"/>
    </location>
</feature>
<dbReference type="AlphaFoldDB" id="A0AAD7HXF1"/>
<proteinExistence type="predicted"/>
<sequence length="215" mass="21200">MPLFGSSHKNDNKLEKHNRAAEAHGHGYATAQSANIDDTLNQVGGVGVGPGAGGASGPGVAGVGSGHGHGHHNAGMQQPGMQPGMNDPMMQQQQPGMGAGMGGGMGAGNAAGIPPSGTLAGNQQHGGGGAMTGKIEQKVGALVGSNALKAKGMQKEQEAHAIKVQSQELAEAERLEREAGLRRERAVAHGAHPDNRHVGGMGGATGGGVGGGQGF</sequence>
<comment type="caution">
    <text evidence="2">The sequence shown here is derived from an EMBL/GenBank/DDBJ whole genome shotgun (WGS) entry which is preliminary data.</text>
</comment>
<feature type="region of interest" description="Disordered" evidence="1">
    <location>
        <begin position="187"/>
        <end position="215"/>
    </location>
</feature>
<accession>A0AAD7HXF1</accession>